<evidence type="ECO:0000256" key="1">
    <source>
        <dbReference type="SAM" id="MobiDB-lite"/>
    </source>
</evidence>
<comment type="caution">
    <text evidence="2">The sequence shown here is derived from an EMBL/GenBank/DDBJ whole genome shotgun (WGS) entry which is preliminary data.</text>
</comment>
<keyword evidence="3" id="KW-1185">Reference proteome</keyword>
<accession>A0A543IZW3</accession>
<sequence>MAEVTLDADRLGIRGLNTALHAVPAGAHVRVLNPRGRHNLAVGLRERVTVDIAGPCGHYLGGLGARAEITVRGPVGRGVGENLMSGGIRVRGDAGSGAAAAARGGTIAISGDCDSGAGIALAGGTLAIAGNAGPYCGRAARSGVILVCGDAGPGLGDALVDAVIYVGGRIAGLGEGALAAEPDENDLTAAKLIAATCGFDHVNPENLTKVTSVRYRPRLLTGRRASGRPPVPGRLSAASA</sequence>
<feature type="region of interest" description="Disordered" evidence="1">
    <location>
        <begin position="221"/>
        <end position="240"/>
    </location>
</feature>
<organism evidence="2 3">
    <name type="scientific">Thermopolyspora flexuosa</name>
    <dbReference type="NCBI Taxonomy" id="103836"/>
    <lineage>
        <taxon>Bacteria</taxon>
        <taxon>Bacillati</taxon>
        <taxon>Actinomycetota</taxon>
        <taxon>Actinomycetes</taxon>
        <taxon>Streptosporangiales</taxon>
        <taxon>Streptosporangiaceae</taxon>
        <taxon>Thermopolyspora</taxon>
    </lineage>
</organism>
<dbReference type="Gene3D" id="2.160.20.60">
    <property type="entry name" value="Glutamate synthase, alpha subunit, C-terminal domain"/>
    <property type="match status" value="1"/>
</dbReference>
<name>A0A543IZW3_9ACTN</name>
<dbReference type="Proteomes" id="UP000319213">
    <property type="component" value="Unassembled WGS sequence"/>
</dbReference>
<dbReference type="SUPFAM" id="SSF69336">
    <property type="entry name" value="Alpha subunit of glutamate synthase, C-terminal domain"/>
    <property type="match status" value="1"/>
</dbReference>
<gene>
    <name evidence="2" type="ORF">FHX40_2837</name>
</gene>
<dbReference type="GO" id="GO:0016491">
    <property type="term" value="F:oxidoreductase activity"/>
    <property type="evidence" value="ECO:0007669"/>
    <property type="project" value="InterPro"/>
</dbReference>
<reference evidence="2 3" key="1">
    <citation type="submission" date="2019-06" db="EMBL/GenBank/DDBJ databases">
        <title>Sequencing the genomes of 1000 actinobacteria strains.</title>
        <authorList>
            <person name="Klenk H.-P."/>
        </authorList>
    </citation>
    <scope>NUCLEOTIDE SEQUENCE [LARGE SCALE GENOMIC DNA]</scope>
    <source>
        <strain evidence="2 3">DSM 43186</strain>
    </source>
</reference>
<evidence type="ECO:0000313" key="2">
    <source>
        <dbReference type="EMBL" id="TQM76113.1"/>
    </source>
</evidence>
<dbReference type="PANTHER" id="PTHR39673:SF5">
    <property type="entry name" value="TUNGSTEN-CONTAINING FORMYLMETHANOFURAN DEHYDROGENASE 2 SUBUNIT C"/>
    <property type="match status" value="1"/>
</dbReference>
<dbReference type="AlphaFoldDB" id="A0A543IZW3"/>
<proteinExistence type="predicted"/>
<dbReference type="OrthoDB" id="287000at2"/>
<dbReference type="RefSeq" id="WP_142260037.1">
    <property type="nucleotide sequence ID" value="NZ_BMPV01000001.1"/>
</dbReference>
<dbReference type="InterPro" id="IPR036485">
    <property type="entry name" value="Glu_synth_asu_C_sf"/>
</dbReference>
<protein>
    <submittedName>
        <fullName evidence="2">N-methylglutamate synthase subunit B</fullName>
    </submittedName>
</protein>
<dbReference type="PANTHER" id="PTHR39673">
    <property type="entry name" value="TUNGSTEN FORMYLMETHANOFURAN DEHYDROGENASE, SUBUNIT C (FWDC)"/>
    <property type="match status" value="1"/>
</dbReference>
<dbReference type="EMBL" id="VFPQ01000001">
    <property type="protein sequence ID" value="TQM76113.1"/>
    <property type="molecule type" value="Genomic_DNA"/>
</dbReference>
<evidence type="ECO:0000313" key="3">
    <source>
        <dbReference type="Proteomes" id="UP000319213"/>
    </source>
</evidence>